<keyword evidence="8" id="KW-1185">Reference proteome</keyword>
<dbReference type="SUPFAM" id="SSF103473">
    <property type="entry name" value="MFS general substrate transporter"/>
    <property type="match status" value="1"/>
</dbReference>
<name>A0ABW5QNR7_9HYPH</name>
<feature type="transmembrane region" description="Helical" evidence="5">
    <location>
        <begin position="84"/>
        <end position="104"/>
    </location>
</feature>
<gene>
    <name evidence="7" type="ORF">ACFSX5_16075</name>
</gene>
<dbReference type="InterPro" id="IPR036259">
    <property type="entry name" value="MFS_trans_sf"/>
</dbReference>
<dbReference type="PANTHER" id="PTHR23501:SF154">
    <property type="entry name" value="MULTIDRUG-EFFLUX TRANSPORTER RV1634-RELATED"/>
    <property type="match status" value="1"/>
</dbReference>
<dbReference type="InterPro" id="IPR020846">
    <property type="entry name" value="MFS_dom"/>
</dbReference>
<evidence type="ECO:0000256" key="3">
    <source>
        <dbReference type="ARBA" id="ARBA00022989"/>
    </source>
</evidence>
<organism evidence="7 8">
    <name type="scientific">Devosia albogilva</name>
    <dbReference type="NCBI Taxonomy" id="429726"/>
    <lineage>
        <taxon>Bacteria</taxon>
        <taxon>Pseudomonadati</taxon>
        <taxon>Pseudomonadota</taxon>
        <taxon>Alphaproteobacteria</taxon>
        <taxon>Hyphomicrobiales</taxon>
        <taxon>Devosiaceae</taxon>
        <taxon>Devosia</taxon>
    </lineage>
</organism>
<evidence type="ECO:0000256" key="4">
    <source>
        <dbReference type="ARBA" id="ARBA00023136"/>
    </source>
</evidence>
<feature type="transmembrane region" description="Helical" evidence="5">
    <location>
        <begin position="303"/>
        <end position="325"/>
    </location>
</feature>
<comment type="caution">
    <text evidence="7">The sequence shown here is derived from an EMBL/GenBank/DDBJ whole genome shotgun (WGS) entry which is preliminary data.</text>
</comment>
<reference evidence="8" key="1">
    <citation type="journal article" date="2019" name="Int. J. Syst. Evol. Microbiol.">
        <title>The Global Catalogue of Microorganisms (GCM) 10K type strain sequencing project: providing services to taxonomists for standard genome sequencing and annotation.</title>
        <authorList>
            <consortium name="The Broad Institute Genomics Platform"/>
            <consortium name="The Broad Institute Genome Sequencing Center for Infectious Disease"/>
            <person name="Wu L."/>
            <person name="Ma J."/>
        </authorList>
    </citation>
    <scope>NUCLEOTIDE SEQUENCE [LARGE SCALE GENOMIC DNA]</scope>
    <source>
        <strain evidence="8">CCM 7427</strain>
    </source>
</reference>
<dbReference type="Gene3D" id="1.20.1250.20">
    <property type="entry name" value="MFS general substrate transporter like domains"/>
    <property type="match status" value="2"/>
</dbReference>
<feature type="transmembrane region" description="Helical" evidence="5">
    <location>
        <begin position="171"/>
        <end position="193"/>
    </location>
</feature>
<feature type="transmembrane region" description="Helical" evidence="5">
    <location>
        <begin position="337"/>
        <end position="357"/>
    </location>
</feature>
<feature type="transmembrane region" description="Helical" evidence="5">
    <location>
        <begin position="363"/>
        <end position="384"/>
    </location>
</feature>
<keyword evidence="4 5" id="KW-0472">Membrane</keyword>
<feature type="transmembrane region" description="Helical" evidence="5">
    <location>
        <begin position="143"/>
        <end position="165"/>
    </location>
</feature>
<evidence type="ECO:0000256" key="2">
    <source>
        <dbReference type="ARBA" id="ARBA00022692"/>
    </source>
</evidence>
<evidence type="ECO:0000313" key="7">
    <source>
        <dbReference type="EMBL" id="MFD2649305.1"/>
    </source>
</evidence>
<comment type="subcellular location">
    <subcellularLocation>
        <location evidence="1">Membrane</location>
        <topology evidence="1">Multi-pass membrane protein</topology>
    </subcellularLocation>
</comment>
<protein>
    <submittedName>
        <fullName evidence="7">MFS transporter</fullName>
    </submittedName>
</protein>
<evidence type="ECO:0000256" key="1">
    <source>
        <dbReference type="ARBA" id="ARBA00004141"/>
    </source>
</evidence>
<dbReference type="RefSeq" id="WP_386834813.1">
    <property type="nucleotide sequence ID" value="NZ_JBHUNP010000001.1"/>
</dbReference>
<feature type="transmembrane region" description="Helical" evidence="5">
    <location>
        <begin position="21"/>
        <end position="42"/>
    </location>
</feature>
<evidence type="ECO:0000256" key="5">
    <source>
        <dbReference type="SAM" id="Phobius"/>
    </source>
</evidence>
<feature type="transmembrane region" description="Helical" evidence="5">
    <location>
        <begin position="432"/>
        <end position="458"/>
    </location>
</feature>
<dbReference type="InterPro" id="IPR011701">
    <property type="entry name" value="MFS"/>
</dbReference>
<dbReference type="Proteomes" id="UP001597521">
    <property type="component" value="Unassembled WGS sequence"/>
</dbReference>
<dbReference type="PANTHER" id="PTHR23501">
    <property type="entry name" value="MAJOR FACILITATOR SUPERFAMILY"/>
    <property type="match status" value="1"/>
</dbReference>
<evidence type="ECO:0000313" key="8">
    <source>
        <dbReference type="Proteomes" id="UP001597521"/>
    </source>
</evidence>
<dbReference type="Pfam" id="PF07690">
    <property type="entry name" value="MFS_1"/>
    <property type="match status" value="1"/>
</dbReference>
<accession>A0ABW5QNR7</accession>
<keyword evidence="3 5" id="KW-1133">Transmembrane helix</keyword>
<dbReference type="EMBL" id="JBHUNP010000001">
    <property type="protein sequence ID" value="MFD2649305.1"/>
    <property type="molecule type" value="Genomic_DNA"/>
</dbReference>
<sequence>MSDTVEGRWAEIFGPRYLPATTILCLGVALFAFNAFLSSTALPSAVNELQGVELIAWATTLYLVFAIVGGAGAVIAKERLGSRWALLSMALVFLAGSVIAATASGMPQVLVGRAVQGLGEGVVAALCFALIPELYPNRLVPKVFGMQAVIWAIAGFGGPAGAGALTEFVSWRATFLVNVPLVLLFSLMVLRVVPAGTTGVVRAGFPGVRLTAIGGGILMIALASILPFAPAMALTVVAALVLAWAIRRDRRSAAPLTPSGAFWSNTALGPGFWVVLLMPVAGAVTAVYLVMLLQQLWGYGPTLAGAVGAIMAIGWSFSSVTVANVRKRSTRKVLIRTGPVLLAVGLFGVLMGLQLHLPPLLMVAQALIGMGFGISNGYTMLALIESSSAADRDRTSALIPTTQSAGNAIGAAIAGLAANAAGYATARTEPEVLASIVPLFATGIVIAVLAGIAAFAMVRRVQVQREAFVEQPLPAAH</sequence>
<feature type="transmembrane region" description="Helical" evidence="5">
    <location>
        <begin position="405"/>
        <end position="426"/>
    </location>
</feature>
<feature type="transmembrane region" description="Helical" evidence="5">
    <location>
        <begin position="54"/>
        <end position="75"/>
    </location>
</feature>
<proteinExistence type="predicted"/>
<evidence type="ECO:0000259" key="6">
    <source>
        <dbReference type="PROSITE" id="PS50850"/>
    </source>
</evidence>
<dbReference type="PROSITE" id="PS50850">
    <property type="entry name" value="MFS"/>
    <property type="match status" value="1"/>
</dbReference>
<feature type="domain" description="Major facilitator superfamily (MFS) profile" evidence="6">
    <location>
        <begin position="20"/>
        <end position="462"/>
    </location>
</feature>
<feature type="transmembrane region" description="Helical" evidence="5">
    <location>
        <begin position="267"/>
        <end position="291"/>
    </location>
</feature>
<feature type="transmembrane region" description="Helical" evidence="5">
    <location>
        <begin position="228"/>
        <end position="246"/>
    </location>
</feature>
<keyword evidence="2 5" id="KW-0812">Transmembrane</keyword>